<feature type="chain" id="PRO_5042277874" evidence="1">
    <location>
        <begin position="22"/>
        <end position="70"/>
    </location>
</feature>
<protein>
    <submittedName>
        <fullName evidence="2">Uncharacterized protein</fullName>
    </submittedName>
</protein>
<evidence type="ECO:0000313" key="2">
    <source>
        <dbReference type="EMBL" id="KAK2553803.1"/>
    </source>
</evidence>
<proteinExistence type="predicted"/>
<feature type="signal peptide" evidence="1">
    <location>
        <begin position="1"/>
        <end position="21"/>
    </location>
</feature>
<gene>
    <name evidence="2" type="ORF">P5673_024785</name>
</gene>
<evidence type="ECO:0000256" key="1">
    <source>
        <dbReference type="SAM" id="SignalP"/>
    </source>
</evidence>
<sequence>MEKRLLCVVFILIFMVSLDSAQPNQRVGKRTFKAIIQNREYCARARQICSPAEDDDVLDHDDADVPDLYP</sequence>
<keyword evidence="3" id="KW-1185">Reference proteome</keyword>
<dbReference type="AlphaFoldDB" id="A0AAD9UXP7"/>
<reference evidence="2" key="2">
    <citation type="journal article" date="2023" name="Science">
        <title>Genomic signatures of disease resistance in endangered staghorn corals.</title>
        <authorList>
            <person name="Vollmer S.V."/>
            <person name="Selwyn J.D."/>
            <person name="Despard B.A."/>
            <person name="Roesel C.L."/>
        </authorList>
    </citation>
    <scope>NUCLEOTIDE SEQUENCE</scope>
    <source>
        <strain evidence="2">K2</strain>
    </source>
</reference>
<reference evidence="2" key="1">
    <citation type="journal article" date="2023" name="G3 (Bethesda)">
        <title>Whole genome assembly and annotation of the endangered Caribbean coral Acropora cervicornis.</title>
        <authorList>
            <person name="Selwyn J.D."/>
            <person name="Vollmer S.V."/>
        </authorList>
    </citation>
    <scope>NUCLEOTIDE SEQUENCE</scope>
    <source>
        <strain evidence="2">K2</strain>
    </source>
</reference>
<dbReference type="EMBL" id="JARQWQ010000074">
    <property type="protein sequence ID" value="KAK2553803.1"/>
    <property type="molecule type" value="Genomic_DNA"/>
</dbReference>
<accession>A0AAD9UXP7</accession>
<organism evidence="2 3">
    <name type="scientific">Acropora cervicornis</name>
    <name type="common">Staghorn coral</name>
    <dbReference type="NCBI Taxonomy" id="6130"/>
    <lineage>
        <taxon>Eukaryota</taxon>
        <taxon>Metazoa</taxon>
        <taxon>Cnidaria</taxon>
        <taxon>Anthozoa</taxon>
        <taxon>Hexacorallia</taxon>
        <taxon>Scleractinia</taxon>
        <taxon>Astrocoeniina</taxon>
        <taxon>Acroporidae</taxon>
        <taxon>Acropora</taxon>
    </lineage>
</organism>
<evidence type="ECO:0000313" key="3">
    <source>
        <dbReference type="Proteomes" id="UP001249851"/>
    </source>
</evidence>
<dbReference type="Proteomes" id="UP001249851">
    <property type="component" value="Unassembled WGS sequence"/>
</dbReference>
<keyword evidence="1" id="KW-0732">Signal</keyword>
<name>A0AAD9UXP7_ACRCE</name>
<comment type="caution">
    <text evidence="2">The sequence shown here is derived from an EMBL/GenBank/DDBJ whole genome shotgun (WGS) entry which is preliminary data.</text>
</comment>